<evidence type="ECO:0000256" key="5">
    <source>
        <dbReference type="ARBA" id="ARBA00022946"/>
    </source>
</evidence>
<proteinExistence type="inferred from homology"/>
<dbReference type="GO" id="GO:0019156">
    <property type="term" value="F:isoamylase activity"/>
    <property type="evidence" value="ECO:0007669"/>
    <property type="project" value="UniProtKB-ARBA"/>
</dbReference>
<dbReference type="Proteomes" id="UP001301350">
    <property type="component" value="Unassembled WGS sequence"/>
</dbReference>
<dbReference type="SUPFAM" id="SSF51011">
    <property type="entry name" value="Glycosyl hydrolase domain"/>
    <property type="match status" value="1"/>
</dbReference>
<dbReference type="InterPro" id="IPR013783">
    <property type="entry name" value="Ig-like_fold"/>
</dbReference>
<accession>A0AAV9IV72</accession>
<keyword evidence="3" id="KW-0150">Chloroplast</keyword>
<dbReference type="SMART" id="SM00642">
    <property type="entry name" value="Aamy"/>
    <property type="match status" value="1"/>
</dbReference>
<evidence type="ECO:0000256" key="4">
    <source>
        <dbReference type="ARBA" id="ARBA00022640"/>
    </source>
</evidence>
<dbReference type="Gene3D" id="3.20.20.80">
    <property type="entry name" value="Glycosidases"/>
    <property type="match status" value="1"/>
</dbReference>
<evidence type="ECO:0000256" key="1">
    <source>
        <dbReference type="ARBA" id="ARBA00004229"/>
    </source>
</evidence>
<feature type="region of interest" description="Disordered" evidence="6">
    <location>
        <begin position="1"/>
        <end position="20"/>
    </location>
</feature>
<dbReference type="Pfam" id="PF00128">
    <property type="entry name" value="Alpha-amylase"/>
    <property type="match status" value="1"/>
</dbReference>
<evidence type="ECO:0000259" key="7">
    <source>
        <dbReference type="SMART" id="SM00642"/>
    </source>
</evidence>
<evidence type="ECO:0000313" key="9">
    <source>
        <dbReference type="Proteomes" id="UP001301350"/>
    </source>
</evidence>
<feature type="compositionally biased region" description="Basic and acidic residues" evidence="6">
    <location>
        <begin position="859"/>
        <end position="870"/>
    </location>
</feature>
<evidence type="ECO:0000256" key="3">
    <source>
        <dbReference type="ARBA" id="ARBA00022528"/>
    </source>
</evidence>
<dbReference type="SUPFAM" id="SSF51445">
    <property type="entry name" value="(Trans)glycosidases"/>
    <property type="match status" value="1"/>
</dbReference>
<dbReference type="PANTHER" id="PTHR43002">
    <property type="entry name" value="GLYCOGEN DEBRANCHING ENZYME"/>
    <property type="match status" value="1"/>
</dbReference>
<evidence type="ECO:0000256" key="2">
    <source>
        <dbReference type="ARBA" id="ARBA00008061"/>
    </source>
</evidence>
<evidence type="ECO:0000256" key="6">
    <source>
        <dbReference type="SAM" id="MobiDB-lite"/>
    </source>
</evidence>
<feature type="domain" description="Glycosyl hydrolase family 13 catalytic" evidence="7">
    <location>
        <begin position="267"/>
        <end position="691"/>
    </location>
</feature>
<dbReference type="Gene3D" id="2.60.40.1180">
    <property type="entry name" value="Golgi alpha-mannosidase II"/>
    <property type="match status" value="1"/>
</dbReference>
<dbReference type="GO" id="GO:0005975">
    <property type="term" value="P:carbohydrate metabolic process"/>
    <property type="evidence" value="ECO:0007669"/>
    <property type="project" value="InterPro"/>
</dbReference>
<dbReference type="GO" id="GO:0009507">
    <property type="term" value="C:chloroplast"/>
    <property type="evidence" value="ECO:0007669"/>
    <property type="project" value="UniProtKB-SubCell"/>
</dbReference>
<dbReference type="AlphaFoldDB" id="A0AAV9IV72"/>
<dbReference type="InterPro" id="IPR014756">
    <property type="entry name" value="Ig_E-set"/>
</dbReference>
<evidence type="ECO:0000313" key="8">
    <source>
        <dbReference type="EMBL" id="KAK4536169.1"/>
    </source>
</evidence>
<dbReference type="Pfam" id="PF21156">
    <property type="entry name" value="ISOA1-3_C"/>
    <property type="match status" value="1"/>
</dbReference>
<comment type="similarity">
    <text evidence="2">Belongs to the glycosyl hydrolase 13 family.</text>
</comment>
<keyword evidence="5" id="KW-0809">Transit peptide</keyword>
<feature type="region of interest" description="Disordered" evidence="6">
    <location>
        <begin position="823"/>
        <end position="870"/>
    </location>
</feature>
<dbReference type="InterPro" id="IPR013780">
    <property type="entry name" value="Glyco_hydro_b"/>
</dbReference>
<dbReference type="InterPro" id="IPR048650">
    <property type="entry name" value="ISOA1-3-like_C"/>
</dbReference>
<comment type="subcellular location">
    <subcellularLocation>
        <location evidence="1">Plastid</location>
        <location evidence="1">Chloroplast</location>
    </subcellularLocation>
</comment>
<dbReference type="InterPro" id="IPR017853">
    <property type="entry name" value="GH"/>
</dbReference>
<keyword evidence="4" id="KW-0934">Plastid</keyword>
<dbReference type="InterPro" id="IPR006047">
    <property type="entry name" value="GH13_cat_dom"/>
</dbReference>
<dbReference type="Gene3D" id="2.60.40.10">
    <property type="entry name" value="Immunoglobulins"/>
    <property type="match status" value="1"/>
</dbReference>
<dbReference type="CDD" id="cd11326">
    <property type="entry name" value="AmyAc_Glg_debranch"/>
    <property type="match status" value="1"/>
</dbReference>
<name>A0AAV9IV72_CYACA</name>
<reference evidence="8 9" key="1">
    <citation type="submission" date="2022-07" db="EMBL/GenBank/DDBJ databases">
        <title>Genome-wide signatures of adaptation to extreme environments.</title>
        <authorList>
            <person name="Cho C.H."/>
            <person name="Yoon H.S."/>
        </authorList>
    </citation>
    <scope>NUCLEOTIDE SEQUENCE [LARGE SCALE GENOMIC DNA]</scope>
    <source>
        <strain evidence="8 9">DBV 063 E5</strain>
    </source>
</reference>
<gene>
    <name evidence="8" type="ORF">CDCA_CDCA07G2194</name>
</gene>
<keyword evidence="9" id="KW-1185">Reference proteome</keyword>
<dbReference type="SUPFAM" id="SSF81296">
    <property type="entry name" value="E set domains"/>
    <property type="match status" value="1"/>
</dbReference>
<protein>
    <recommendedName>
        <fullName evidence="7">Glycosyl hydrolase family 13 catalytic domain-containing protein</fullName>
    </recommendedName>
</protein>
<comment type="caution">
    <text evidence="8">The sequence shown here is derived from an EMBL/GenBank/DDBJ whole genome shotgun (WGS) entry which is preliminary data.</text>
</comment>
<dbReference type="EMBL" id="JANCYW010000007">
    <property type="protein sequence ID" value="KAK4536169.1"/>
    <property type="molecule type" value="Genomic_DNA"/>
</dbReference>
<organism evidence="8 9">
    <name type="scientific">Cyanidium caldarium</name>
    <name type="common">Red alga</name>
    <dbReference type="NCBI Taxonomy" id="2771"/>
    <lineage>
        <taxon>Eukaryota</taxon>
        <taxon>Rhodophyta</taxon>
        <taxon>Bangiophyceae</taxon>
        <taxon>Cyanidiales</taxon>
        <taxon>Cyanidiaceae</taxon>
        <taxon>Cyanidium</taxon>
    </lineage>
</organism>
<sequence length="870" mass="98205">MDPVTGRVKPHRPLGKASPALRGLSIGTKSIERVNSFGLLRGYRLWPDPTVLERERIRVFEESGLALSPSRKLHVRPGYPYPLGTSRRGSAANFALFANVPNVRLCLFPPVPLVGEQAGHGGIVTDMVEEIVLDPDMNRTGNVWHILVEDLPPGALYGYRIGDVPRIILDPYAKYVLSGAVDMWMRYEGEMREIPVESEHRSTSVNCYFDTPKKTLTDIKFPFRLARVCTEHEEEFDWQDDHKRRPRIPLEDLIIYEAHVRGLTMQMPQASAAARGTFLGVVEAIPYLKELGINAVELMPVFHFEELELCPFNELELKFSPTTGEQLVNFWGYSPVSFFAPMTKYASDKRHVSREFKMMVRALHAADIEVILDVVYNHTADASAPFHFLNDAKTWYMHDDQGPYSNLSGCGNTLNANHPVVIELVVASLRWWVSEYHVDGFRFDAAGILCRDDDGQVLERPPIIEAISTDPLLSSVKLIAEAWDAGAMLGSPNYLIGEFGGKRHEHRWMEWNGKWRDAVRRFIRGSPAMVRDFARSLSGFFDLYAGRRHGPCHGVNFVACHDGFTLADLVSYDEKHNEANEGGNADGIEDNDSWNCGHEGALSTGPDGVVEERHRPVQQLRRRQIRNFILALLVSRGVPMLHMGDEVGHTKHGNNNSFCFDGPINYLPWGEQARVDHDHLWRFVKLAIAWRRSMRLLRRKHFMSWRDAVWHGVKPEHPDWSDQSRFIALSLKNPRTGSSLIYVAFNASTSAERVRLPPPPTDHVWIRIADTNLSSPRDFCTVDEADILAADEYWVADHSTLILQAANLNANSEAPHAAEANGSLHLSSDMPRASSYVSASELEDEAYEPWGTEEATQVAHEEATQDRQSN</sequence>
<dbReference type="Pfam" id="PF02922">
    <property type="entry name" value="CBM_48"/>
    <property type="match status" value="1"/>
</dbReference>
<dbReference type="InterPro" id="IPR004193">
    <property type="entry name" value="Glyco_hydro_13_N"/>
</dbReference>